<dbReference type="EMBL" id="CP137852">
    <property type="protein sequence ID" value="WPB86479.1"/>
    <property type="molecule type" value="Genomic_DNA"/>
</dbReference>
<reference evidence="1 2" key="1">
    <citation type="submission" date="2023-11" db="EMBL/GenBank/DDBJ databases">
        <title>Arctic aerobic anoxygenic photoheterotroph Sediminicoccus rosea KRV36 adapts its photosynthesis to long days of polar summer.</title>
        <authorList>
            <person name="Tomasch J."/>
            <person name="Kopejtka K."/>
            <person name="Bily T."/>
            <person name="Gardiner A.T."/>
            <person name="Gardian Z."/>
            <person name="Shivaramu S."/>
            <person name="Koblizek M."/>
            <person name="Engelhardt F."/>
            <person name="Kaftan D."/>
        </authorList>
    </citation>
    <scope>NUCLEOTIDE SEQUENCE [LARGE SCALE GENOMIC DNA]</scope>
    <source>
        <strain evidence="1 2">R-30</strain>
    </source>
</reference>
<name>A0ABZ0PL66_9PROT</name>
<protein>
    <recommendedName>
        <fullName evidence="3">PglZ domain-containing protein</fullName>
    </recommendedName>
</protein>
<evidence type="ECO:0008006" key="3">
    <source>
        <dbReference type="Google" id="ProtNLM"/>
    </source>
</evidence>
<accession>A0ABZ0PL66</accession>
<proteinExistence type="predicted"/>
<keyword evidence="2" id="KW-1185">Reference proteome</keyword>
<organism evidence="1 2">
    <name type="scientific">Sediminicoccus rosea</name>
    <dbReference type="NCBI Taxonomy" id="1225128"/>
    <lineage>
        <taxon>Bacteria</taxon>
        <taxon>Pseudomonadati</taxon>
        <taxon>Pseudomonadota</taxon>
        <taxon>Alphaproteobacteria</taxon>
        <taxon>Acetobacterales</taxon>
        <taxon>Roseomonadaceae</taxon>
        <taxon>Sediminicoccus</taxon>
    </lineage>
</organism>
<sequence>MTLPLPLLRQLQEATPAEAWAAITEHALHVCDTAGQGKPFDAAARLRDEGLRALDAWMAGAGWDLWAEFGAAMPRTADRLIEWWGAIPPGAGAAVLILDGLSLRELPLLREGAAAHGFAVASVEATGAELPGDTNAFAQALGVSSRGTLANNHPPGGFRLGGATTEVADLPWADCAALVKAEPRWLFWHAWPDTRFHSGSSFQALAKNADETFADAAFWAFLRRLATGRRLLVTSDHGYAHIGSFQDTHDDQKTWLRGVFGGGRTAADGETGAWSPPLALAVDGRQSRVRLPLGRRKWPVPGGNASLSHGGLTLLEALSPFIELRLQDSSNAT</sequence>
<evidence type="ECO:0000313" key="2">
    <source>
        <dbReference type="Proteomes" id="UP001305521"/>
    </source>
</evidence>
<dbReference type="Proteomes" id="UP001305521">
    <property type="component" value="Chromosome"/>
</dbReference>
<evidence type="ECO:0000313" key="1">
    <source>
        <dbReference type="EMBL" id="WPB86479.1"/>
    </source>
</evidence>
<dbReference type="RefSeq" id="WP_318650452.1">
    <property type="nucleotide sequence ID" value="NZ_CP137852.1"/>
</dbReference>
<gene>
    <name evidence="1" type="ORF">R9Z33_06280</name>
</gene>